<sequence>MEAAFAVASLITVLVLSVGAVVGVTAHVRCVDAAREAARLAARGDDARAARAVAEVGPPGASSSVSRDSDTVTVQVRAPVALLPGLTVSATAVAAAEPGAAP</sequence>
<dbReference type="STRING" id="47312.SAMN04489765_0678"/>
<proteinExistence type="predicted"/>
<reference evidence="2" key="1">
    <citation type="submission" date="2016-10" db="EMBL/GenBank/DDBJ databases">
        <authorList>
            <person name="Varghese N."/>
            <person name="Submissions S."/>
        </authorList>
    </citation>
    <scope>NUCLEOTIDE SEQUENCE [LARGE SCALE GENOMIC DNA]</scope>
    <source>
        <strain evidence="2">DSM 44142</strain>
    </source>
</reference>
<dbReference type="NCBIfam" id="NF041390">
    <property type="entry name" value="TadE_Rv3655c"/>
    <property type="match status" value="1"/>
</dbReference>
<organism evidence="1 2">
    <name type="scientific">Tsukamurella pulmonis</name>
    <dbReference type="NCBI Taxonomy" id="47312"/>
    <lineage>
        <taxon>Bacteria</taxon>
        <taxon>Bacillati</taxon>
        <taxon>Actinomycetota</taxon>
        <taxon>Actinomycetes</taxon>
        <taxon>Mycobacteriales</taxon>
        <taxon>Tsukamurellaceae</taxon>
        <taxon>Tsukamurella</taxon>
    </lineage>
</organism>
<dbReference type="EMBL" id="FNLF01000002">
    <property type="protein sequence ID" value="SDQ50743.1"/>
    <property type="molecule type" value="Genomic_DNA"/>
</dbReference>
<protein>
    <recommendedName>
        <fullName evidence="3">Pilus assembly protein TadE</fullName>
    </recommendedName>
</protein>
<gene>
    <name evidence="1" type="ORF">SAMN04489765_0678</name>
</gene>
<dbReference type="RefSeq" id="WP_068536662.1">
    <property type="nucleotide sequence ID" value="NZ_AP025457.1"/>
</dbReference>
<dbReference type="InterPro" id="IPR049790">
    <property type="entry name" value="Rv3655c/TadE"/>
</dbReference>
<name>A0A1H1BFT6_9ACTN</name>
<evidence type="ECO:0000313" key="2">
    <source>
        <dbReference type="Proteomes" id="UP000183053"/>
    </source>
</evidence>
<dbReference type="Proteomes" id="UP000183053">
    <property type="component" value="Unassembled WGS sequence"/>
</dbReference>
<accession>A0A1H1BFT6</accession>
<dbReference type="AlphaFoldDB" id="A0A1H1BFT6"/>
<keyword evidence="2" id="KW-1185">Reference proteome</keyword>
<evidence type="ECO:0000313" key="1">
    <source>
        <dbReference type="EMBL" id="SDQ50743.1"/>
    </source>
</evidence>
<evidence type="ECO:0008006" key="3">
    <source>
        <dbReference type="Google" id="ProtNLM"/>
    </source>
</evidence>